<reference evidence="4 5" key="1">
    <citation type="submission" date="2017-07" db="EMBL/GenBank/DDBJ databases">
        <title>Leptospira spp. isolated from tropical soils.</title>
        <authorList>
            <person name="Thibeaux R."/>
            <person name="Iraola G."/>
            <person name="Ferres I."/>
            <person name="Bierque E."/>
            <person name="Girault D."/>
            <person name="Soupe-Gilbert M.-E."/>
            <person name="Picardeau M."/>
            <person name="Goarant C."/>
        </authorList>
    </citation>
    <scope>NUCLEOTIDE SEQUENCE [LARGE SCALE GENOMIC DNA]</scope>
    <source>
        <strain evidence="3 5">FH1-B-B1</strain>
        <strain evidence="2 4">FH1-B-C1</strain>
    </source>
</reference>
<keyword evidence="4" id="KW-1185">Reference proteome</keyword>
<organism evidence="3 5">
    <name type="scientific">Leptospira perolatii</name>
    <dbReference type="NCBI Taxonomy" id="2023191"/>
    <lineage>
        <taxon>Bacteria</taxon>
        <taxon>Pseudomonadati</taxon>
        <taxon>Spirochaetota</taxon>
        <taxon>Spirochaetia</taxon>
        <taxon>Leptospirales</taxon>
        <taxon>Leptospiraceae</taxon>
        <taxon>Leptospira</taxon>
    </lineage>
</organism>
<dbReference type="AlphaFoldDB" id="A0A2M9ZKE5"/>
<dbReference type="RefSeq" id="WP_100714140.1">
    <property type="nucleotide sequence ID" value="NZ_NPDY01000010.1"/>
</dbReference>
<gene>
    <name evidence="2" type="ORF">CH360_11235</name>
    <name evidence="3" type="ORF">CH373_13670</name>
</gene>
<name>A0A2M9ZKE5_9LEPT</name>
<dbReference type="InterPro" id="IPR007845">
    <property type="entry name" value="HemS/ChuX_dom"/>
</dbReference>
<accession>A0A2M9ZKE5</accession>
<dbReference type="SUPFAM" id="SSF144064">
    <property type="entry name" value="Heme iron utilization protein-like"/>
    <property type="match status" value="1"/>
</dbReference>
<evidence type="ECO:0000313" key="5">
    <source>
        <dbReference type="Proteomes" id="UP000231990"/>
    </source>
</evidence>
<dbReference type="OrthoDB" id="316630at2"/>
<evidence type="ECO:0000313" key="3">
    <source>
        <dbReference type="EMBL" id="PJZ72461.1"/>
    </source>
</evidence>
<evidence type="ECO:0000313" key="2">
    <source>
        <dbReference type="EMBL" id="PJZ69326.1"/>
    </source>
</evidence>
<dbReference type="Proteomes" id="UP000231962">
    <property type="component" value="Unassembled WGS sequence"/>
</dbReference>
<comment type="caution">
    <text evidence="3">The sequence shown here is derived from an EMBL/GenBank/DDBJ whole genome shotgun (WGS) entry which is preliminary data.</text>
</comment>
<dbReference type="Gene3D" id="3.40.1570.10">
    <property type="entry name" value="HemS/ChuS/ChuX like domains"/>
    <property type="match status" value="2"/>
</dbReference>
<evidence type="ECO:0000259" key="1">
    <source>
        <dbReference type="Pfam" id="PF05171"/>
    </source>
</evidence>
<dbReference type="CDD" id="cd16830">
    <property type="entry name" value="HemS-like_N"/>
    <property type="match status" value="1"/>
</dbReference>
<protein>
    <recommendedName>
        <fullName evidence="1">Haemin-degrading HemS/ChuX domain-containing protein</fullName>
    </recommendedName>
</protein>
<dbReference type="Proteomes" id="UP000231990">
    <property type="component" value="Unassembled WGS sequence"/>
</dbReference>
<dbReference type="EMBL" id="NPDY01000010">
    <property type="protein sequence ID" value="PJZ69326.1"/>
    <property type="molecule type" value="Genomic_DNA"/>
</dbReference>
<dbReference type="GO" id="GO:0006826">
    <property type="term" value="P:iron ion transport"/>
    <property type="evidence" value="ECO:0007669"/>
    <property type="project" value="InterPro"/>
</dbReference>
<dbReference type="Pfam" id="PF05171">
    <property type="entry name" value="HemS"/>
    <property type="match status" value="2"/>
</dbReference>
<evidence type="ECO:0000313" key="4">
    <source>
        <dbReference type="Proteomes" id="UP000231962"/>
    </source>
</evidence>
<feature type="domain" description="Haemin-degrading HemS/ChuX" evidence="1">
    <location>
        <begin position="220"/>
        <end position="350"/>
    </location>
</feature>
<dbReference type="InterPro" id="IPR053733">
    <property type="entry name" value="Heme_Transport_Util_sf"/>
</dbReference>
<dbReference type="EMBL" id="NPDZ01000009">
    <property type="protein sequence ID" value="PJZ72461.1"/>
    <property type="molecule type" value="Genomic_DNA"/>
</dbReference>
<feature type="domain" description="Haemin-degrading HemS/ChuX" evidence="1">
    <location>
        <begin position="36"/>
        <end position="167"/>
    </location>
</feature>
<proteinExistence type="predicted"/>
<dbReference type="CDD" id="cd16831">
    <property type="entry name" value="HemS-like_C"/>
    <property type="match status" value="1"/>
</dbReference>
<sequence>MIANTKDKDLLIDEWKKLRELDPSLRIRDCAERLNVSEAELLYSCSHDRIPGFPFSVRLIPNWTDLLKGFQHLGKIMSLTRNDSCVHERQGYFENVKIDGPTALVIGPDIDLRIFLRSWKYLFAVEEEKNGSTLYSFQIFDEFGTAIQKVYLKDESKLDDWKRLRDHLLPSEKIPFEISKQISETKKEAPINPSDRNDFLEAWSKLEDSHEFFPLLRKFNISRIQSMKIGEGRFTVPSAPESVLGILKKAAERQVPIMAFVGNPGCIQIHTGTVQNIKVIGSWWNVMDPDFNLHLRSDKISEVWKVIKPSKDGPIHSVEVYDSTGEMIVQFFGKRKPGVPERMDWKELLSGE</sequence>